<reference evidence="2 3" key="1">
    <citation type="submission" date="2023-08" db="EMBL/GenBank/DDBJ databases">
        <title>Black Yeasts Isolated from many extreme environments.</title>
        <authorList>
            <person name="Coleine C."/>
            <person name="Stajich J.E."/>
            <person name="Selbmann L."/>
        </authorList>
    </citation>
    <scope>NUCLEOTIDE SEQUENCE [LARGE SCALE GENOMIC DNA]</scope>
    <source>
        <strain evidence="2 3">CCFEE 5935</strain>
    </source>
</reference>
<accession>A0AAV9PJU8</accession>
<name>A0AAV9PJU8_9PEZI</name>
<organism evidence="2 3">
    <name type="scientific">Saxophila tyrrhenica</name>
    <dbReference type="NCBI Taxonomy" id="1690608"/>
    <lineage>
        <taxon>Eukaryota</taxon>
        <taxon>Fungi</taxon>
        <taxon>Dikarya</taxon>
        <taxon>Ascomycota</taxon>
        <taxon>Pezizomycotina</taxon>
        <taxon>Dothideomycetes</taxon>
        <taxon>Dothideomycetidae</taxon>
        <taxon>Mycosphaerellales</taxon>
        <taxon>Extremaceae</taxon>
        <taxon>Saxophila</taxon>
    </lineage>
</organism>
<dbReference type="EMBL" id="JAVRRT010000004">
    <property type="protein sequence ID" value="KAK5173194.1"/>
    <property type="molecule type" value="Genomic_DNA"/>
</dbReference>
<dbReference type="GeneID" id="89924663"/>
<evidence type="ECO:0000256" key="1">
    <source>
        <dbReference type="SAM" id="MobiDB-lite"/>
    </source>
</evidence>
<comment type="caution">
    <text evidence="2">The sequence shown here is derived from an EMBL/GenBank/DDBJ whole genome shotgun (WGS) entry which is preliminary data.</text>
</comment>
<feature type="compositionally biased region" description="Polar residues" evidence="1">
    <location>
        <begin position="13"/>
        <end position="32"/>
    </location>
</feature>
<sequence length="252" mass="28289">MGHPKDKGPQPRPSSDLSSMERMSQPMPANTETSERPRSTSLQRRDAVRGTAGTEHKELPNLPTAPDTGSSTTAPIKIPGTSRQDWRRSTLHNEHQLDMQPARYHEHVQTERLDVFNLDPPTYSWRRSPAPDDMEGLSRYPSDPKTFDKMCRVYADAVAIERAADRIIATSERWPTELFKRDYAQRMSATVVAAMCIKDDLEDHPLARKYKKEGRDIRAAGPEEVEANIGRAGVAFADPMAGVHGMRDLSPE</sequence>
<proteinExistence type="predicted"/>
<dbReference type="Proteomes" id="UP001337655">
    <property type="component" value="Unassembled WGS sequence"/>
</dbReference>
<gene>
    <name evidence="2" type="ORF">LTR77_003316</name>
</gene>
<keyword evidence="3" id="KW-1185">Reference proteome</keyword>
<dbReference type="AlphaFoldDB" id="A0AAV9PJU8"/>
<evidence type="ECO:0000313" key="2">
    <source>
        <dbReference type="EMBL" id="KAK5173194.1"/>
    </source>
</evidence>
<feature type="compositionally biased region" description="Basic and acidic residues" evidence="1">
    <location>
        <begin position="33"/>
        <end position="59"/>
    </location>
</feature>
<dbReference type="RefSeq" id="XP_064661912.1">
    <property type="nucleotide sequence ID" value="XM_064800573.1"/>
</dbReference>
<protein>
    <submittedName>
        <fullName evidence="2">Uncharacterized protein</fullName>
    </submittedName>
</protein>
<feature type="region of interest" description="Disordered" evidence="1">
    <location>
        <begin position="1"/>
        <end position="87"/>
    </location>
</feature>
<evidence type="ECO:0000313" key="3">
    <source>
        <dbReference type="Proteomes" id="UP001337655"/>
    </source>
</evidence>